<dbReference type="Gene3D" id="3.50.50.60">
    <property type="entry name" value="FAD/NAD(P)-binding domain"/>
    <property type="match status" value="1"/>
</dbReference>
<organism evidence="2 3">
    <name type="scientific">Carpinus fangiana</name>
    <dbReference type="NCBI Taxonomy" id="176857"/>
    <lineage>
        <taxon>Eukaryota</taxon>
        <taxon>Viridiplantae</taxon>
        <taxon>Streptophyta</taxon>
        <taxon>Embryophyta</taxon>
        <taxon>Tracheophyta</taxon>
        <taxon>Spermatophyta</taxon>
        <taxon>Magnoliopsida</taxon>
        <taxon>eudicotyledons</taxon>
        <taxon>Gunneridae</taxon>
        <taxon>Pentapetalae</taxon>
        <taxon>rosids</taxon>
        <taxon>fabids</taxon>
        <taxon>Fagales</taxon>
        <taxon>Betulaceae</taxon>
        <taxon>Carpinus</taxon>
    </lineage>
</organism>
<name>A0A5N6KSW9_9ROSI</name>
<protein>
    <recommendedName>
        <fullName evidence="1">FAD dependent oxidoreductase domain-containing protein</fullName>
    </recommendedName>
</protein>
<dbReference type="GO" id="GO:0005829">
    <property type="term" value="C:cytosol"/>
    <property type="evidence" value="ECO:0007669"/>
    <property type="project" value="GOC"/>
</dbReference>
<dbReference type="GO" id="GO:0005770">
    <property type="term" value="C:late endosome"/>
    <property type="evidence" value="ECO:0007669"/>
    <property type="project" value="TreeGrafter"/>
</dbReference>
<accession>A0A5N6KSW9</accession>
<evidence type="ECO:0000313" key="2">
    <source>
        <dbReference type="EMBL" id="KAB8338981.1"/>
    </source>
</evidence>
<sequence>MALPGSNTVILGAGIIGTSTAYYLSQSPNTPAKSIHIVETTPQLFSSASGYAGGFLARDWFGPALAELGALSFDLHHELAEQHGGRQAWGWSWSQATSIANLNDSGHNSSDWLRHGASRAQLRTHHVFGHGTGPGSAQTVSIPAEREFRSWRITSPSCARLVNIERHQRRVGVDPLPCTRLIITAGAWTPEVFSALFPNATLSIPISQLGGHSVLVRSDRFRQEHEDLSCHAVFATDESGFSPEIFSRVGGEIYIAGLNDHGLPLPKNAAAARPDPIEIEKLMKFSRSILGLEEGDDLEVEKVMAESLSQLDMVLGVFPNL</sequence>
<keyword evidence="3" id="KW-1185">Reference proteome</keyword>
<dbReference type="Proteomes" id="UP000327013">
    <property type="component" value="Unassembled WGS sequence"/>
</dbReference>
<dbReference type="InterPro" id="IPR006076">
    <property type="entry name" value="FAD-dep_OxRdtase"/>
</dbReference>
<dbReference type="OrthoDB" id="498204at2759"/>
<evidence type="ECO:0000259" key="1">
    <source>
        <dbReference type="Pfam" id="PF01266"/>
    </source>
</evidence>
<dbReference type="GO" id="GO:0042147">
    <property type="term" value="P:retrograde transport, endosome to Golgi"/>
    <property type="evidence" value="ECO:0007669"/>
    <property type="project" value="TreeGrafter"/>
</dbReference>
<dbReference type="PANTHER" id="PTHR13847:SF185">
    <property type="entry name" value="FAD DEPENDENT OXIDOREDUCTASE SUPERFAMILY (AFU_ORTHOLOGUE AFUA_3G02360)"/>
    <property type="match status" value="1"/>
</dbReference>
<dbReference type="Pfam" id="PF01266">
    <property type="entry name" value="DAO"/>
    <property type="match status" value="1"/>
</dbReference>
<dbReference type="AlphaFoldDB" id="A0A5N6KSW9"/>
<dbReference type="SUPFAM" id="SSF51905">
    <property type="entry name" value="FAD/NAD(P)-binding domain"/>
    <property type="match status" value="1"/>
</dbReference>
<evidence type="ECO:0000313" key="3">
    <source>
        <dbReference type="Proteomes" id="UP000327013"/>
    </source>
</evidence>
<feature type="domain" description="FAD dependent oxidoreductase" evidence="1">
    <location>
        <begin position="9"/>
        <end position="101"/>
    </location>
</feature>
<dbReference type="InterPro" id="IPR036188">
    <property type="entry name" value="FAD/NAD-bd_sf"/>
</dbReference>
<dbReference type="EMBL" id="VIBQ01000010">
    <property type="protein sequence ID" value="KAB8338981.1"/>
    <property type="molecule type" value="Genomic_DNA"/>
</dbReference>
<gene>
    <name evidence="2" type="ORF">FH972_021920</name>
</gene>
<proteinExistence type="predicted"/>
<comment type="caution">
    <text evidence="2">The sequence shown here is derived from an EMBL/GenBank/DDBJ whole genome shotgun (WGS) entry which is preliminary data.</text>
</comment>
<dbReference type="PANTHER" id="PTHR13847">
    <property type="entry name" value="SARCOSINE DEHYDROGENASE-RELATED"/>
    <property type="match status" value="1"/>
</dbReference>
<reference evidence="2 3" key="1">
    <citation type="submission" date="2019-06" db="EMBL/GenBank/DDBJ databases">
        <title>A chromosomal-level reference genome of Carpinus fangiana (Coryloideae, Betulaceae).</title>
        <authorList>
            <person name="Yang X."/>
            <person name="Wang Z."/>
            <person name="Zhang L."/>
            <person name="Hao G."/>
            <person name="Liu J."/>
            <person name="Yang Y."/>
        </authorList>
    </citation>
    <scope>NUCLEOTIDE SEQUENCE [LARGE SCALE GENOMIC DNA]</scope>
    <source>
        <strain evidence="2">Cfa_2016G</strain>
        <tissue evidence="2">Leaf</tissue>
    </source>
</reference>